<dbReference type="FunFam" id="3.40.50.620:FF:000130">
    <property type="entry name" value="Cysteine--tRNA ligase"/>
    <property type="match status" value="1"/>
</dbReference>
<comment type="subcellular location">
    <subcellularLocation>
        <location evidence="2 14">Cytoplasm</location>
    </subcellularLocation>
</comment>
<dbReference type="PANTHER" id="PTHR10890:SF3">
    <property type="entry name" value="CYSTEINE--TRNA LIGASE, CYTOPLASMIC"/>
    <property type="match status" value="1"/>
</dbReference>
<keyword evidence="9" id="KW-0862">Zinc</keyword>
<dbReference type="GO" id="GO:0004817">
    <property type="term" value="F:cysteine-tRNA ligase activity"/>
    <property type="evidence" value="ECO:0007669"/>
    <property type="project" value="UniProtKB-UniRule"/>
</dbReference>
<evidence type="ECO:0000256" key="13">
    <source>
        <dbReference type="ARBA" id="ARBA00047398"/>
    </source>
</evidence>
<dbReference type="GO" id="GO:0046872">
    <property type="term" value="F:metal ion binding"/>
    <property type="evidence" value="ECO:0007669"/>
    <property type="project" value="UniProtKB-KW"/>
</dbReference>
<comment type="subunit">
    <text evidence="4 14">Monomer.</text>
</comment>
<organism evidence="17 18">
    <name type="scientific">Candidatus Wolfebacteria bacterium CG03_land_8_20_14_0_80_36_15</name>
    <dbReference type="NCBI Taxonomy" id="1975067"/>
    <lineage>
        <taxon>Bacteria</taxon>
        <taxon>Candidatus Wolfeibacteriota</taxon>
    </lineage>
</organism>
<evidence type="ECO:0000256" key="4">
    <source>
        <dbReference type="ARBA" id="ARBA00011245"/>
    </source>
</evidence>
<dbReference type="HAMAP" id="MF_00041">
    <property type="entry name" value="Cys_tRNA_synth"/>
    <property type="match status" value="1"/>
</dbReference>
<dbReference type="AlphaFoldDB" id="A0A2M7B862"/>
<comment type="caution">
    <text evidence="14">Lacks conserved residue(s) required for the propagation of feature annotation.</text>
</comment>
<dbReference type="SMART" id="SM00840">
    <property type="entry name" value="DALR_2"/>
    <property type="match status" value="1"/>
</dbReference>
<evidence type="ECO:0000256" key="2">
    <source>
        <dbReference type="ARBA" id="ARBA00004496"/>
    </source>
</evidence>
<evidence type="ECO:0000256" key="10">
    <source>
        <dbReference type="ARBA" id="ARBA00022840"/>
    </source>
</evidence>
<dbReference type="EC" id="6.1.1.16" evidence="14"/>
<dbReference type="Proteomes" id="UP000230131">
    <property type="component" value="Unassembled WGS sequence"/>
</dbReference>
<dbReference type="Pfam" id="PF09190">
    <property type="entry name" value="DALR_2"/>
    <property type="match status" value="1"/>
</dbReference>
<dbReference type="GO" id="GO:0005524">
    <property type="term" value="F:ATP binding"/>
    <property type="evidence" value="ECO:0007669"/>
    <property type="project" value="UniProtKB-UniRule"/>
</dbReference>
<dbReference type="InterPro" id="IPR009080">
    <property type="entry name" value="tRNAsynth_Ia_anticodon-bd"/>
</dbReference>
<dbReference type="CDD" id="cd00672">
    <property type="entry name" value="CysRS_core"/>
    <property type="match status" value="1"/>
</dbReference>
<evidence type="ECO:0000256" key="15">
    <source>
        <dbReference type="SAM" id="Coils"/>
    </source>
</evidence>
<keyword evidence="7" id="KW-0479">Metal-binding</keyword>
<feature type="coiled-coil region" evidence="15">
    <location>
        <begin position="417"/>
        <end position="444"/>
    </location>
</feature>
<dbReference type="NCBIfam" id="TIGR00435">
    <property type="entry name" value="cysS"/>
    <property type="match status" value="1"/>
</dbReference>
<comment type="caution">
    <text evidence="17">The sequence shown here is derived from an EMBL/GenBank/DDBJ whole genome shotgun (WGS) entry which is preliminary data.</text>
</comment>
<evidence type="ECO:0000256" key="3">
    <source>
        <dbReference type="ARBA" id="ARBA00005594"/>
    </source>
</evidence>
<comment type="similarity">
    <text evidence="3 14">Belongs to the class-I aminoacyl-tRNA synthetase family.</text>
</comment>
<dbReference type="Gene3D" id="1.20.120.1910">
    <property type="entry name" value="Cysteine-tRNA ligase, C-terminal anti-codon recognition domain"/>
    <property type="match status" value="1"/>
</dbReference>
<dbReference type="InterPro" id="IPR015273">
    <property type="entry name" value="Cys-tRNA-synt_Ia_DALR"/>
</dbReference>
<evidence type="ECO:0000256" key="11">
    <source>
        <dbReference type="ARBA" id="ARBA00022917"/>
    </source>
</evidence>
<dbReference type="SUPFAM" id="SSF52374">
    <property type="entry name" value="Nucleotidylyl transferase"/>
    <property type="match status" value="1"/>
</dbReference>
<gene>
    <name evidence="14" type="primary">cysS</name>
    <name evidence="17" type="ORF">COS59_00380</name>
</gene>
<protein>
    <recommendedName>
        <fullName evidence="14">Cysteine--tRNA ligase</fullName>
        <ecNumber evidence="14">6.1.1.16</ecNumber>
    </recommendedName>
    <alternativeName>
        <fullName evidence="14">Cysteinyl-tRNA synthetase</fullName>
        <shortName evidence="14">CysRS</shortName>
    </alternativeName>
</protein>
<keyword evidence="12 14" id="KW-0030">Aminoacyl-tRNA synthetase</keyword>
<evidence type="ECO:0000259" key="16">
    <source>
        <dbReference type="SMART" id="SM00840"/>
    </source>
</evidence>
<feature type="binding site" evidence="14">
    <location>
        <position position="275"/>
    </location>
    <ligand>
        <name>ATP</name>
        <dbReference type="ChEBI" id="CHEBI:30616"/>
    </ligand>
</feature>
<proteinExistence type="inferred from homology"/>
<evidence type="ECO:0000256" key="6">
    <source>
        <dbReference type="ARBA" id="ARBA00022598"/>
    </source>
</evidence>
<sequence length="470" mass="54989">MLQVFDSLTNKKQLLEKPKRGFLKLFVCGPTVYDYPHIGHARTYIVFDAFVRFLRSRKIKVIYLQNITDIDDKIIKRAKETHKSPLELARFFEVEYKKTMKKLNVNSVDIYARATEHIKEIQNQISILLKKGFAYQTNRGVYFEVKKFKPYGKLSRQNLDELRPGWRIEPDPEKKDPLDFALWKKSSFVKRSEKNEPSWLSPFGWGRPGWHIEDTAIAEKFFGPQYDIHGGGVDLKFPHHESEIAQMEAISGKKPFVKIWMHAGFLLVENRKMSKSLKNFITVSDFLKKYSPAILRMLILSVHYRSPLNYTDELALQAKSSLQNIEEFLEKLRLVISSKNRKQKSSSFKIDQLIKVLDANFTKALEDDFNTPKALSIIFNVISSWQNQVWQFNKEQAKEIIKLIKNKLNILGIELPALKISKKIKNLAKKRELLRKNKQFVQADLLRKKIERLGYRVEDTPLGPLTLRNF</sequence>
<dbReference type="EMBL" id="PEVH01000015">
    <property type="protein sequence ID" value="PIU99316.1"/>
    <property type="molecule type" value="Genomic_DNA"/>
</dbReference>
<accession>A0A2M7B862</accession>
<dbReference type="InterPro" id="IPR032678">
    <property type="entry name" value="tRNA-synt_1_cat_dom"/>
</dbReference>
<dbReference type="InterPro" id="IPR014729">
    <property type="entry name" value="Rossmann-like_a/b/a_fold"/>
</dbReference>
<keyword evidence="6 14" id="KW-0436">Ligase</keyword>
<dbReference type="InterPro" id="IPR024909">
    <property type="entry name" value="Cys-tRNA/MSH_ligase"/>
</dbReference>
<evidence type="ECO:0000256" key="12">
    <source>
        <dbReference type="ARBA" id="ARBA00023146"/>
    </source>
</evidence>
<keyword evidence="10 14" id="KW-0067">ATP-binding</keyword>
<evidence type="ECO:0000256" key="5">
    <source>
        <dbReference type="ARBA" id="ARBA00022490"/>
    </source>
</evidence>
<feature type="short sequence motif" description="'HIGH' region" evidence="14">
    <location>
        <begin position="30"/>
        <end position="40"/>
    </location>
</feature>
<evidence type="ECO:0000256" key="14">
    <source>
        <dbReference type="HAMAP-Rule" id="MF_00041"/>
    </source>
</evidence>
<keyword evidence="15" id="KW-0175">Coiled coil</keyword>
<name>A0A2M7B862_9BACT</name>
<evidence type="ECO:0000256" key="7">
    <source>
        <dbReference type="ARBA" id="ARBA00022723"/>
    </source>
</evidence>
<feature type="short sequence motif" description="'KMSKS' region" evidence="14">
    <location>
        <begin position="272"/>
        <end position="276"/>
    </location>
</feature>
<comment type="catalytic activity">
    <reaction evidence="13 14">
        <text>tRNA(Cys) + L-cysteine + ATP = L-cysteinyl-tRNA(Cys) + AMP + diphosphate</text>
        <dbReference type="Rhea" id="RHEA:17773"/>
        <dbReference type="Rhea" id="RHEA-COMP:9661"/>
        <dbReference type="Rhea" id="RHEA-COMP:9679"/>
        <dbReference type="ChEBI" id="CHEBI:30616"/>
        <dbReference type="ChEBI" id="CHEBI:33019"/>
        <dbReference type="ChEBI" id="CHEBI:35235"/>
        <dbReference type="ChEBI" id="CHEBI:78442"/>
        <dbReference type="ChEBI" id="CHEBI:78517"/>
        <dbReference type="ChEBI" id="CHEBI:456215"/>
        <dbReference type="EC" id="6.1.1.16"/>
    </reaction>
</comment>
<dbReference type="InterPro" id="IPR015803">
    <property type="entry name" value="Cys-tRNA-ligase"/>
</dbReference>
<evidence type="ECO:0000256" key="8">
    <source>
        <dbReference type="ARBA" id="ARBA00022741"/>
    </source>
</evidence>
<dbReference type="Gene3D" id="3.40.50.620">
    <property type="entry name" value="HUPs"/>
    <property type="match status" value="1"/>
</dbReference>
<dbReference type="GO" id="GO:0006423">
    <property type="term" value="P:cysteinyl-tRNA aminoacylation"/>
    <property type="evidence" value="ECO:0007669"/>
    <property type="project" value="UniProtKB-UniRule"/>
</dbReference>
<dbReference type="GO" id="GO:0005737">
    <property type="term" value="C:cytoplasm"/>
    <property type="evidence" value="ECO:0007669"/>
    <property type="project" value="UniProtKB-SubCell"/>
</dbReference>
<keyword evidence="11 14" id="KW-0648">Protein biosynthesis</keyword>
<evidence type="ECO:0000313" key="17">
    <source>
        <dbReference type="EMBL" id="PIU99316.1"/>
    </source>
</evidence>
<feature type="domain" description="Cysteinyl-tRNA synthetase class Ia DALR" evidence="16">
    <location>
        <begin position="360"/>
        <end position="417"/>
    </location>
</feature>
<evidence type="ECO:0000256" key="9">
    <source>
        <dbReference type="ARBA" id="ARBA00022833"/>
    </source>
</evidence>
<dbReference type="SUPFAM" id="SSF47323">
    <property type="entry name" value="Anticodon-binding domain of a subclass of class I aminoacyl-tRNA synthetases"/>
    <property type="match status" value="1"/>
</dbReference>
<dbReference type="Pfam" id="PF01406">
    <property type="entry name" value="tRNA-synt_1e"/>
    <property type="match status" value="1"/>
</dbReference>
<dbReference type="PANTHER" id="PTHR10890">
    <property type="entry name" value="CYSTEINYL-TRNA SYNTHETASE"/>
    <property type="match status" value="1"/>
</dbReference>
<keyword evidence="5 14" id="KW-0963">Cytoplasm</keyword>
<keyword evidence="8 14" id="KW-0547">Nucleotide-binding</keyword>
<comment type="cofactor">
    <cofactor evidence="1">
        <name>Zn(2+)</name>
        <dbReference type="ChEBI" id="CHEBI:29105"/>
    </cofactor>
</comment>
<reference evidence="18" key="1">
    <citation type="submission" date="2017-09" db="EMBL/GenBank/DDBJ databases">
        <title>Depth-based differentiation of microbial function through sediment-hosted aquifers and enrichment of novel symbionts in the deep terrestrial subsurface.</title>
        <authorList>
            <person name="Probst A.J."/>
            <person name="Ladd B."/>
            <person name="Jarett J.K."/>
            <person name="Geller-Mcgrath D.E."/>
            <person name="Sieber C.M.K."/>
            <person name="Emerson J.B."/>
            <person name="Anantharaman K."/>
            <person name="Thomas B.C."/>
            <person name="Malmstrom R."/>
            <person name="Stieglmeier M."/>
            <person name="Klingl A."/>
            <person name="Woyke T."/>
            <person name="Ryan C.M."/>
            <person name="Banfield J.F."/>
        </authorList>
    </citation>
    <scope>NUCLEOTIDE SEQUENCE [LARGE SCALE GENOMIC DNA]</scope>
</reference>
<evidence type="ECO:0000313" key="18">
    <source>
        <dbReference type="Proteomes" id="UP000230131"/>
    </source>
</evidence>
<evidence type="ECO:0000256" key="1">
    <source>
        <dbReference type="ARBA" id="ARBA00001947"/>
    </source>
</evidence>
<dbReference type="PRINTS" id="PR00983">
    <property type="entry name" value="TRNASYNTHCYS"/>
</dbReference>